<dbReference type="InterPro" id="IPR033116">
    <property type="entry name" value="TRYPSIN_SER"/>
</dbReference>
<dbReference type="RefSeq" id="WP_394826101.1">
    <property type="nucleotide sequence ID" value="NZ_CP089984.1"/>
</dbReference>
<proteinExistence type="inferred from homology"/>
<dbReference type="PROSITE" id="PS51257">
    <property type="entry name" value="PROKAR_LIPOPROTEIN"/>
    <property type="match status" value="1"/>
</dbReference>
<dbReference type="Gene3D" id="2.40.10.10">
    <property type="entry name" value="Trypsin-like serine proteases"/>
    <property type="match status" value="2"/>
</dbReference>
<dbReference type="Proteomes" id="UP001370348">
    <property type="component" value="Chromosome"/>
</dbReference>
<dbReference type="EMBL" id="CP089984">
    <property type="protein sequence ID" value="WXB16477.1"/>
    <property type="molecule type" value="Genomic_DNA"/>
</dbReference>
<dbReference type="Pfam" id="PF18911">
    <property type="entry name" value="PKD_4"/>
    <property type="match status" value="1"/>
</dbReference>
<dbReference type="SUPFAM" id="SSF50494">
    <property type="entry name" value="Trypsin-like serine proteases"/>
    <property type="match status" value="1"/>
</dbReference>
<evidence type="ECO:0000259" key="6">
    <source>
        <dbReference type="PROSITE" id="PS50240"/>
    </source>
</evidence>
<keyword evidence="4" id="KW-0732">Signal</keyword>
<feature type="domain" description="PKD" evidence="5">
    <location>
        <begin position="328"/>
        <end position="384"/>
    </location>
</feature>
<protein>
    <submittedName>
        <fullName evidence="7">Trypsin-like serine protease</fullName>
        <ecNumber evidence="7">3.4.21.-</ecNumber>
    </submittedName>
</protein>
<keyword evidence="3 7" id="KW-0378">Hydrolase</keyword>
<dbReference type="PROSITE" id="PS00134">
    <property type="entry name" value="TRYPSIN_HIS"/>
    <property type="match status" value="1"/>
</dbReference>
<dbReference type="SMART" id="SM00089">
    <property type="entry name" value="PKD"/>
    <property type="match status" value="1"/>
</dbReference>
<comment type="similarity">
    <text evidence="1">Belongs to the peptidase S1 family.</text>
</comment>
<dbReference type="InterPro" id="IPR022409">
    <property type="entry name" value="PKD/Chitinase_dom"/>
</dbReference>
<evidence type="ECO:0000313" key="7">
    <source>
        <dbReference type="EMBL" id="WXB16477.1"/>
    </source>
</evidence>
<evidence type="ECO:0000256" key="2">
    <source>
        <dbReference type="ARBA" id="ARBA00023157"/>
    </source>
</evidence>
<feature type="domain" description="Peptidase S1" evidence="6">
    <location>
        <begin position="70"/>
        <end position="301"/>
    </location>
</feature>
<dbReference type="PROSITE" id="PS50240">
    <property type="entry name" value="TRYPSIN_DOM"/>
    <property type="match status" value="1"/>
</dbReference>
<dbReference type="Pfam" id="PF00089">
    <property type="entry name" value="Trypsin"/>
    <property type="match status" value="1"/>
</dbReference>
<dbReference type="PRINTS" id="PR00722">
    <property type="entry name" value="CHYMOTRYPSIN"/>
</dbReference>
<evidence type="ECO:0000256" key="4">
    <source>
        <dbReference type="SAM" id="SignalP"/>
    </source>
</evidence>
<evidence type="ECO:0000256" key="1">
    <source>
        <dbReference type="ARBA" id="ARBA00007664"/>
    </source>
</evidence>
<dbReference type="PANTHER" id="PTHR24276:SF98">
    <property type="entry name" value="FI18310P1-RELATED"/>
    <property type="match status" value="1"/>
</dbReference>
<feature type="chain" id="PRO_5045270338" evidence="4">
    <location>
        <begin position="25"/>
        <end position="397"/>
    </location>
</feature>
<accession>A0ABZ2M028</accession>
<dbReference type="GO" id="GO:0016787">
    <property type="term" value="F:hydrolase activity"/>
    <property type="evidence" value="ECO:0007669"/>
    <property type="project" value="UniProtKB-KW"/>
</dbReference>
<feature type="signal peptide" evidence="4">
    <location>
        <begin position="1"/>
        <end position="24"/>
    </location>
</feature>
<dbReference type="PROSITE" id="PS00135">
    <property type="entry name" value="TRYPSIN_SER"/>
    <property type="match status" value="1"/>
</dbReference>
<dbReference type="InterPro" id="IPR043504">
    <property type="entry name" value="Peptidase_S1_PA_chymotrypsin"/>
</dbReference>
<gene>
    <name evidence="7" type="ORF">LZC94_04170</name>
</gene>
<sequence>MKPNRSSKTAGVAGLGILLASATACSSASDSGTFAAEGASSASQAVGAERGIAMAPTDEAPFPSGGPVDFRGGEKAHVSDYPFIIAGLREGGTRPQGQTCTGSIVGPRKILTAAHCKDAAGDKSYLYGLDDLNQSGGFRTKVVDYKKHPKYVNFDQGYDVAMVTVADDIPVPPGFVYPKVATSAAEHQDLNKPGKQGFGLGYGMKDENDKTRDVTLEKAYLPIVEPDNCNGVGAGFKVATMICTGYSDGHISILKGDSGGPFIVDNVIVGVASWSRSDFFWYSVYGRLNNDMGDWVKAQINNEPDPLTASFTVTCSNFGAPCAFDGKSSTGGATSYAWDYGDGQKGSGVTSTHKYTVTRVTTFNPKLTVSDGAGHSDTATRQVTCYPGGGSPLCFAQ</sequence>
<dbReference type="EC" id="3.4.21.-" evidence="7"/>
<dbReference type="InterPro" id="IPR013783">
    <property type="entry name" value="Ig-like_fold"/>
</dbReference>
<keyword evidence="2" id="KW-1015">Disulfide bond</keyword>
<dbReference type="PANTHER" id="PTHR24276">
    <property type="entry name" value="POLYSERASE-RELATED"/>
    <property type="match status" value="1"/>
</dbReference>
<dbReference type="InterPro" id="IPR001314">
    <property type="entry name" value="Peptidase_S1A"/>
</dbReference>
<dbReference type="InterPro" id="IPR001254">
    <property type="entry name" value="Trypsin_dom"/>
</dbReference>
<dbReference type="Gene3D" id="2.60.40.10">
    <property type="entry name" value="Immunoglobulins"/>
    <property type="match status" value="1"/>
</dbReference>
<dbReference type="InterPro" id="IPR035986">
    <property type="entry name" value="PKD_dom_sf"/>
</dbReference>
<keyword evidence="3" id="KW-0720">Serine protease</keyword>
<evidence type="ECO:0000313" key="8">
    <source>
        <dbReference type="Proteomes" id="UP001370348"/>
    </source>
</evidence>
<dbReference type="InterPro" id="IPR000601">
    <property type="entry name" value="PKD_dom"/>
</dbReference>
<organism evidence="7 8">
    <name type="scientific">Pendulispora albinea</name>
    <dbReference type="NCBI Taxonomy" id="2741071"/>
    <lineage>
        <taxon>Bacteria</taxon>
        <taxon>Pseudomonadati</taxon>
        <taxon>Myxococcota</taxon>
        <taxon>Myxococcia</taxon>
        <taxon>Myxococcales</taxon>
        <taxon>Sorangiineae</taxon>
        <taxon>Pendulisporaceae</taxon>
        <taxon>Pendulispora</taxon>
    </lineage>
</organism>
<name>A0ABZ2M028_9BACT</name>
<dbReference type="PROSITE" id="PS50093">
    <property type="entry name" value="PKD"/>
    <property type="match status" value="1"/>
</dbReference>
<dbReference type="SMART" id="SM00020">
    <property type="entry name" value="Tryp_SPc"/>
    <property type="match status" value="1"/>
</dbReference>
<evidence type="ECO:0000256" key="3">
    <source>
        <dbReference type="RuleBase" id="RU363034"/>
    </source>
</evidence>
<dbReference type="InterPro" id="IPR050430">
    <property type="entry name" value="Peptidase_S1"/>
</dbReference>
<dbReference type="InterPro" id="IPR009003">
    <property type="entry name" value="Peptidase_S1_PA"/>
</dbReference>
<dbReference type="CDD" id="cd00146">
    <property type="entry name" value="PKD"/>
    <property type="match status" value="1"/>
</dbReference>
<keyword evidence="3" id="KW-0645">Protease</keyword>
<evidence type="ECO:0000259" key="5">
    <source>
        <dbReference type="PROSITE" id="PS50093"/>
    </source>
</evidence>
<reference evidence="7 8" key="1">
    <citation type="submission" date="2021-12" db="EMBL/GenBank/DDBJ databases">
        <title>Discovery of the Pendulisporaceae a myxobacterial family with distinct sporulation behavior and unique specialized metabolism.</title>
        <authorList>
            <person name="Garcia R."/>
            <person name="Popoff A."/>
            <person name="Bader C.D."/>
            <person name="Loehr J."/>
            <person name="Walesch S."/>
            <person name="Walt C."/>
            <person name="Boldt J."/>
            <person name="Bunk B."/>
            <person name="Haeckl F.J.F.P.J."/>
            <person name="Gunesch A.P."/>
            <person name="Birkelbach J."/>
            <person name="Nuebel U."/>
            <person name="Pietschmann T."/>
            <person name="Bach T."/>
            <person name="Mueller R."/>
        </authorList>
    </citation>
    <scope>NUCLEOTIDE SEQUENCE [LARGE SCALE GENOMIC DNA]</scope>
    <source>
        <strain evidence="7 8">MSr11954</strain>
    </source>
</reference>
<dbReference type="InterPro" id="IPR018114">
    <property type="entry name" value="TRYPSIN_HIS"/>
</dbReference>
<keyword evidence="8" id="KW-1185">Reference proteome</keyword>
<dbReference type="SUPFAM" id="SSF49299">
    <property type="entry name" value="PKD domain"/>
    <property type="match status" value="1"/>
</dbReference>